<proteinExistence type="predicted"/>
<dbReference type="SUPFAM" id="SSF50486">
    <property type="entry name" value="FMT C-terminal domain-like"/>
    <property type="match status" value="1"/>
</dbReference>
<name>A0A1G1VAL6_9BACT</name>
<dbReference type="CDD" id="cd08646">
    <property type="entry name" value="FMT_core_Met-tRNA-FMT_N"/>
    <property type="match status" value="1"/>
</dbReference>
<dbReference type="EMBL" id="MHCA01000015">
    <property type="protein sequence ID" value="OGY12413.1"/>
    <property type="molecule type" value="Genomic_DNA"/>
</dbReference>
<dbReference type="PANTHER" id="PTHR11138:SF5">
    <property type="entry name" value="METHIONYL-TRNA FORMYLTRANSFERASE, MITOCHONDRIAL"/>
    <property type="match status" value="1"/>
</dbReference>
<dbReference type="Gene3D" id="3.40.50.12230">
    <property type="match status" value="1"/>
</dbReference>
<comment type="caution">
    <text evidence="3">The sequence shown here is derived from an EMBL/GenBank/DDBJ whole genome shotgun (WGS) entry which is preliminary data.</text>
</comment>
<accession>A0A1G1VAL6</accession>
<dbReference type="InterPro" id="IPR001555">
    <property type="entry name" value="GART_AS"/>
</dbReference>
<evidence type="ECO:0000313" key="3">
    <source>
        <dbReference type="EMBL" id="OGY12413.1"/>
    </source>
</evidence>
<dbReference type="PROSITE" id="PS00373">
    <property type="entry name" value="GART"/>
    <property type="match status" value="1"/>
</dbReference>
<dbReference type="AlphaFoldDB" id="A0A1G1VAL6"/>
<dbReference type="InterPro" id="IPR036477">
    <property type="entry name" value="Formyl_transf_N_sf"/>
</dbReference>
<dbReference type="Proteomes" id="UP000178272">
    <property type="component" value="Unassembled WGS sequence"/>
</dbReference>
<dbReference type="InterPro" id="IPR041711">
    <property type="entry name" value="Met-tRNA-FMT_N"/>
</dbReference>
<dbReference type="GO" id="GO:0005829">
    <property type="term" value="C:cytosol"/>
    <property type="evidence" value="ECO:0007669"/>
    <property type="project" value="TreeGrafter"/>
</dbReference>
<sequence>MAKIIFFGTPDYVVCVPEALRNAGHDIVAVVTQPPKPLGRKQVVTPSPVEIWAKKHRVRVLNNHNDLNKLSPEVGVLASYGKIVTKEVLDIFPKGIINIHPSRLPKWRGACPVQEQILAGEKNLGISLMVMDEQMDHGPILEQQVEEINDSDTQQSLLVKGFKIGAQMLVKILSFYTERRMLPKGQEHSKATYTYKTLESKKRAYFDLDNPPEPEQLDRMIRAFYPWPVAWTIWKRDTTHGKRDTIIKFFPGGKIQIEGKNPVKYKEFLKTYSDFPIKL</sequence>
<organism evidence="3 4">
    <name type="scientific">Candidatus Blackburnbacteria bacterium RIFCSPHIGHO2_12_FULL_41_13b</name>
    <dbReference type="NCBI Taxonomy" id="1797517"/>
    <lineage>
        <taxon>Bacteria</taxon>
        <taxon>Candidatus Blackburniibacteriota</taxon>
    </lineage>
</organism>
<dbReference type="EC" id="2.1.2.9" evidence="1"/>
<dbReference type="STRING" id="1797517.A3F61_02890"/>
<dbReference type="Pfam" id="PF00551">
    <property type="entry name" value="Formyl_trans_N"/>
    <property type="match status" value="1"/>
</dbReference>
<dbReference type="SUPFAM" id="SSF53328">
    <property type="entry name" value="Formyltransferase"/>
    <property type="match status" value="1"/>
</dbReference>
<evidence type="ECO:0000259" key="2">
    <source>
        <dbReference type="Pfam" id="PF00551"/>
    </source>
</evidence>
<dbReference type="GO" id="GO:0004479">
    <property type="term" value="F:methionyl-tRNA formyltransferase activity"/>
    <property type="evidence" value="ECO:0007669"/>
    <property type="project" value="UniProtKB-EC"/>
</dbReference>
<dbReference type="InterPro" id="IPR002376">
    <property type="entry name" value="Formyl_transf_N"/>
</dbReference>
<dbReference type="InterPro" id="IPR011034">
    <property type="entry name" value="Formyl_transferase-like_C_sf"/>
</dbReference>
<evidence type="ECO:0000256" key="1">
    <source>
        <dbReference type="ARBA" id="ARBA00012261"/>
    </source>
</evidence>
<gene>
    <name evidence="3" type="ORF">A3F61_02890</name>
</gene>
<reference evidence="3 4" key="1">
    <citation type="journal article" date="2016" name="Nat. Commun.">
        <title>Thousands of microbial genomes shed light on interconnected biogeochemical processes in an aquifer system.</title>
        <authorList>
            <person name="Anantharaman K."/>
            <person name="Brown C.T."/>
            <person name="Hug L.A."/>
            <person name="Sharon I."/>
            <person name="Castelle C.J."/>
            <person name="Probst A.J."/>
            <person name="Thomas B.C."/>
            <person name="Singh A."/>
            <person name="Wilkins M.J."/>
            <person name="Karaoz U."/>
            <person name="Brodie E.L."/>
            <person name="Williams K.H."/>
            <person name="Hubbard S.S."/>
            <person name="Banfield J.F."/>
        </authorList>
    </citation>
    <scope>NUCLEOTIDE SEQUENCE [LARGE SCALE GENOMIC DNA]</scope>
</reference>
<evidence type="ECO:0000313" key="4">
    <source>
        <dbReference type="Proteomes" id="UP000178272"/>
    </source>
</evidence>
<feature type="domain" description="Formyl transferase N-terminal" evidence="2">
    <location>
        <begin position="3"/>
        <end position="171"/>
    </location>
</feature>
<dbReference type="PANTHER" id="PTHR11138">
    <property type="entry name" value="METHIONYL-TRNA FORMYLTRANSFERASE"/>
    <property type="match status" value="1"/>
</dbReference>
<protein>
    <recommendedName>
        <fullName evidence="1">methionyl-tRNA formyltransferase</fullName>
        <ecNumber evidence="1">2.1.2.9</ecNumber>
    </recommendedName>
</protein>